<dbReference type="Gene3D" id="2.40.70.10">
    <property type="entry name" value="Acid Proteases"/>
    <property type="match status" value="1"/>
</dbReference>
<evidence type="ECO:0000313" key="3">
    <source>
        <dbReference type="Proteomes" id="UP000650833"/>
    </source>
</evidence>
<accession>A0A8H7VCM9</accession>
<keyword evidence="3" id="KW-1185">Reference proteome</keyword>
<proteinExistence type="predicted"/>
<dbReference type="Pfam" id="PF13975">
    <property type="entry name" value="gag-asp_proteas"/>
    <property type="match status" value="1"/>
</dbReference>
<evidence type="ECO:0000256" key="1">
    <source>
        <dbReference type="SAM" id="MobiDB-lite"/>
    </source>
</evidence>
<feature type="compositionally biased region" description="Polar residues" evidence="1">
    <location>
        <begin position="12"/>
        <end position="24"/>
    </location>
</feature>
<reference evidence="2" key="1">
    <citation type="submission" date="2020-12" db="EMBL/GenBank/DDBJ databases">
        <title>Metabolic potential, ecology and presence of endohyphal bacteria is reflected in genomic diversity of Mucoromycotina.</title>
        <authorList>
            <person name="Muszewska A."/>
            <person name="Okrasinska A."/>
            <person name="Steczkiewicz K."/>
            <person name="Drgas O."/>
            <person name="Orlowska M."/>
            <person name="Perlinska-Lenart U."/>
            <person name="Aleksandrzak-Piekarczyk T."/>
            <person name="Szatraj K."/>
            <person name="Zielenkiewicz U."/>
            <person name="Pilsyk S."/>
            <person name="Malc E."/>
            <person name="Mieczkowski P."/>
            <person name="Kruszewska J.S."/>
            <person name="Biernat P."/>
            <person name="Pawlowska J."/>
        </authorList>
    </citation>
    <scope>NUCLEOTIDE SEQUENCE</scope>
    <source>
        <strain evidence="2">CBS 226.32</strain>
    </source>
</reference>
<evidence type="ECO:0000313" key="2">
    <source>
        <dbReference type="EMBL" id="KAG2215510.1"/>
    </source>
</evidence>
<dbReference type="OrthoDB" id="2285352at2759"/>
<comment type="caution">
    <text evidence="2">The sequence shown here is derived from an EMBL/GenBank/DDBJ whole genome shotgun (WGS) entry which is preliminary data.</text>
</comment>
<dbReference type="SUPFAM" id="SSF50630">
    <property type="entry name" value="Acid proteases"/>
    <property type="match status" value="1"/>
</dbReference>
<protein>
    <recommendedName>
        <fullName evidence="4">Aspartic peptidase DDI1-type domain-containing protein</fullName>
    </recommendedName>
</protein>
<dbReference type="CDD" id="cd00303">
    <property type="entry name" value="retropepsin_like"/>
    <property type="match status" value="1"/>
</dbReference>
<dbReference type="EMBL" id="JAEPRC010000007">
    <property type="protein sequence ID" value="KAG2215510.1"/>
    <property type="molecule type" value="Genomic_DNA"/>
</dbReference>
<name>A0A8H7VCM9_9FUNG</name>
<organism evidence="2 3">
    <name type="scientific">Mucor plumbeus</name>
    <dbReference type="NCBI Taxonomy" id="97098"/>
    <lineage>
        <taxon>Eukaryota</taxon>
        <taxon>Fungi</taxon>
        <taxon>Fungi incertae sedis</taxon>
        <taxon>Mucoromycota</taxon>
        <taxon>Mucoromycotina</taxon>
        <taxon>Mucoromycetes</taxon>
        <taxon>Mucorales</taxon>
        <taxon>Mucorineae</taxon>
        <taxon>Mucoraceae</taxon>
        <taxon>Mucor</taxon>
    </lineage>
</organism>
<gene>
    <name evidence="2" type="ORF">INT46_006770</name>
</gene>
<dbReference type="InterPro" id="IPR021109">
    <property type="entry name" value="Peptidase_aspartic_dom_sf"/>
</dbReference>
<dbReference type="Proteomes" id="UP000650833">
    <property type="component" value="Unassembled WGS sequence"/>
</dbReference>
<sequence length="205" mass="22759">MQLQPAKPQSIKLPSTQTKPTESQKMVPVNEQACNAIQEIIKSLKYSLTEDVTNRKENITIGQLLKTNPRMHGNLIKHKIQSYLIEPTKSGFSLADLNIANNHENLFNTTCAKIIIDNKAIHCLIDCGPSECILNRKTKEILGLKIDSSSNTIFKLGNNSTAASLVILYNVAITIRNVTIPINAEVLETNPMRLIIGNNWLQKAS</sequence>
<dbReference type="AlphaFoldDB" id="A0A8H7VCM9"/>
<evidence type="ECO:0008006" key="4">
    <source>
        <dbReference type="Google" id="ProtNLM"/>
    </source>
</evidence>
<feature type="region of interest" description="Disordered" evidence="1">
    <location>
        <begin position="1"/>
        <end position="26"/>
    </location>
</feature>